<sequence>MSDPARDPDEPADAVERVDDASATGADDGAEPAGSTDSTGRSLVRVARWLGIAIAGVLALVAAVNLYTTVGTLIGVWASARYQPLFRAGFDVVVLLVAAAVVARLARDADAFS</sequence>
<feature type="region of interest" description="Disordered" evidence="1">
    <location>
        <begin position="1"/>
        <end position="39"/>
    </location>
</feature>
<evidence type="ECO:0000256" key="1">
    <source>
        <dbReference type="SAM" id="MobiDB-lite"/>
    </source>
</evidence>
<evidence type="ECO:0000313" key="4">
    <source>
        <dbReference type="EMBL" id="GGL30324.1"/>
    </source>
</evidence>
<organism evidence="4 5">
    <name type="scientific">Halarchaeum grantii</name>
    <dbReference type="NCBI Taxonomy" id="1193105"/>
    <lineage>
        <taxon>Archaea</taxon>
        <taxon>Methanobacteriati</taxon>
        <taxon>Methanobacteriota</taxon>
        <taxon>Stenosarchaea group</taxon>
        <taxon>Halobacteria</taxon>
        <taxon>Halobacteriales</taxon>
        <taxon>Halobacteriaceae</taxon>
    </lineage>
</organism>
<feature type="transmembrane region" description="Helical" evidence="2">
    <location>
        <begin position="49"/>
        <end position="78"/>
    </location>
</feature>
<keyword evidence="5" id="KW-1185">Reference proteome</keyword>
<gene>
    <name evidence="4" type="ORF">GCM10009037_12510</name>
</gene>
<feature type="transmembrane region" description="Helical" evidence="2">
    <location>
        <begin position="84"/>
        <end position="106"/>
    </location>
</feature>
<evidence type="ECO:0000259" key="3">
    <source>
        <dbReference type="Pfam" id="PF26256"/>
    </source>
</evidence>
<dbReference type="EMBL" id="BMPF01000002">
    <property type="protein sequence ID" value="GGL30324.1"/>
    <property type="molecule type" value="Genomic_DNA"/>
</dbReference>
<reference evidence="4 5" key="1">
    <citation type="journal article" date="2019" name="Int. J. Syst. Evol. Microbiol.">
        <title>The Global Catalogue of Microorganisms (GCM) 10K type strain sequencing project: providing services to taxonomists for standard genome sequencing and annotation.</title>
        <authorList>
            <consortium name="The Broad Institute Genomics Platform"/>
            <consortium name="The Broad Institute Genome Sequencing Center for Infectious Disease"/>
            <person name="Wu L."/>
            <person name="Ma J."/>
        </authorList>
    </citation>
    <scope>NUCLEOTIDE SEQUENCE [LARGE SCALE GENOMIC DNA]</scope>
    <source>
        <strain evidence="4 5">JCM 19585</strain>
    </source>
</reference>
<dbReference type="RefSeq" id="WP_188880407.1">
    <property type="nucleotide sequence ID" value="NZ_BMPF01000002.1"/>
</dbReference>
<name>A0A830F8S0_9EURY</name>
<feature type="compositionally biased region" description="Basic and acidic residues" evidence="1">
    <location>
        <begin position="1"/>
        <end position="20"/>
    </location>
</feature>
<dbReference type="AlphaFoldDB" id="A0A830F8S0"/>
<dbReference type="InterPro" id="IPR058373">
    <property type="entry name" value="DUF8060"/>
</dbReference>
<accession>A0A830F8S0</accession>
<keyword evidence="2" id="KW-1133">Transmembrane helix</keyword>
<keyword evidence="2" id="KW-0812">Transmembrane</keyword>
<evidence type="ECO:0000256" key="2">
    <source>
        <dbReference type="SAM" id="Phobius"/>
    </source>
</evidence>
<feature type="domain" description="DUF8060" evidence="3">
    <location>
        <begin position="8"/>
        <end position="109"/>
    </location>
</feature>
<comment type="caution">
    <text evidence="4">The sequence shown here is derived from an EMBL/GenBank/DDBJ whole genome shotgun (WGS) entry which is preliminary data.</text>
</comment>
<dbReference type="Proteomes" id="UP000628840">
    <property type="component" value="Unassembled WGS sequence"/>
</dbReference>
<keyword evidence="2" id="KW-0472">Membrane</keyword>
<evidence type="ECO:0000313" key="5">
    <source>
        <dbReference type="Proteomes" id="UP000628840"/>
    </source>
</evidence>
<proteinExistence type="predicted"/>
<dbReference type="Pfam" id="PF26256">
    <property type="entry name" value="DUF8060"/>
    <property type="match status" value="1"/>
</dbReference>
<protein>
    <recommendedName>
        <fullName evidence="3">DUF8060 domain-containing protein</fullName>
    </recommendedName>
</protein>